<keyword evidence="3" id="KW-1185">Reference proteome</keyword>
<sequence>MIYPIFPGWAENIKHIDWPNELSEPDKMLIGRIYRPIMPTTLSGRFRTQESREWYKPAGKNVKNVLLQNPFEKHLELTIGITHFDLARDQNMHLKAYADAIEPTSFNLHIDSMDGTTQYSAAADVMVTERYNPTLQTGSYTTSQEHKSGNMYSTRINFATPFKKQPRLVVWLQAFEFGPDGDYNLFAYAKDIKTTGFCLRIETWDNAKLKSAQASWIAYEEDPPGFHSSRVTFYNFEQGHGDDKRHRIENEELGEWQLRTVYAAISKFSFASPRNIRFSLETRHKGNSAFEIDAKTWADSVCREIEVSYLADCI</sequence>
<dbReference type="GO" id="GO:0007155">
    <property type="term" value="P:cell adhesion"/>
    <property type="evidence" value="ECO:0007669"/>
    <property type="project" value="InterPro"/>
</dbReference>
<dbReference type="EMBL" id="KV878914">
    <property type="protein sequence ID" value="OJJ79971.1"/>
    <property type="molecule type" value="Genomic_DNA"/>
</dbReference>
<evidence type="ECO:0000313" key="2">
    <source>
        <dbReference type="EMBL" id="OJJ79971.1"/>
    </source>
</evidence>
<dbReference type="GeneID" id="34463963"/>
<protein>
    <recommendedName>
        <fullName evidence="1">H-type lectin domain-containing protein</fullName>
    </recommendedName>
</protein>
<dbReference type="VEuPathDB" id="FungiDB:ASPGLDRAFT_52216"/>
<feature type="domain" description="H-type lectin" evidence="1">
    <location>
        <begin position="154"/>
        <end position="219"/>
    </location>
</feature>
<dbReference type="Gene3D" id="2.60.40.2080">
    <property type="match status" value="3"/>
</dbReference>
<proteinExistence type="predicted"/>
<gene>
    <name evidence="2" type="ORF">ASPGLDRAFT_52216</name>
</gene>
<evidence type="ECO:0000313" key="3">
    <source>
        <dbReference type="Proteomes" id="UP000184300"/>
    </source>
</evidence>
<accession>A0A1L9V7T2</accession>
<dbReference type="Pfam" id="PF09458">
    <property type="entry name" value="H_lectin"/>
    <property type="match status" value="2"/>
</dbReference>
<dbReference type="OrthoDB" id="291007at2759"/>
<dbReference type="InterPro" id="IPR037221">
    <property type="entry name" value="H-type_lectin_dom_sf"/>
</dbReference>
<name>A0A1L9V7T2_ASPGL</name>
<feature type="domain" description="H-type lectin" evidence="1">
    <location>
        <begin position="64"/>
        <end position="123"/>
    </location>
</feature>
<dbReference type="STRING" id="1160497.A0A1L9V7T2"/>
<evidence type="ECO:0000259" key="1">
    <source>
        <dbReference type="Pfam" id="PF09458"/>
    </source>
</evidence>
<dbReference type="AlphaFoldDB" id="A0A1L9V7T2"/>
<dbReference type="RefSeq" id="XP_022396669.1">
    <property type="nucleotide sequence ID" value="XM_022547702.1"/>
</dbReference>
<dbReference type="InterPro" id="IPR019019">
    <property type="entry name" value="H-type_lectin_domain"/>
</dbReference>
<dbReference type="GO" id="GO:0030246">
    <property type="term" value="F:carbohydrate binding"/>
    <property type="evidence" value="ECO:0007669"/>
    <property type="project" value="InterPro"/>
</dbReference>
<reference evidence="3" key="1">
    <citation type="journal article" date="2017" name="Genome Biol.">
        <title>Comparative genomics reveals high biological diversity and specific adaptations in the industrially and medically important fungal genus Aspergillus.</title>
        <authorList>
            <person name="de Vries R.P."/>
            <person name="Riley R."/>
            <person name="Wiebenga A."/>
            <person name="Aguilar-Osorio G."/>
            <person name="Amillis S."/>
            <person name="Uchima C.A."/>
            <person name="Anderluh G."/>
            <person name="Asadollahi M."/>
            <person name="Askin M."/>
            <person name="Barry K."/>
            <person name="Battaglia E."/>
            <person name="Bayram O."/>
            <person name="Benocci T."/>
            <person name="Braus-Stromeyer S.A."/>
            <person name="Caldana C."/>
            <person name="Canovas D."/>
            <person name="Cerqueira G.C."/>
            <person name="Chen F."/>
            <person name="Chen W."/>
            <person name="Choi C."/>
            <person name="Clum A."/>
            <person name="Dos Santos R.A."/>
            <person name="Damasio A.R."/>
            <person name="Diallinas G."/>
            <person name="Emri T."/>
            <person name="Fekete E."/>
            <person name="Flipphi M."/>
            <person name="Freyberg S."/>
            <person name="Gallo A."/>
            <person name="Gournas C."/>
            <person name="Habgood R."/>
            <person name="Hainaut M."/>
            <person name="Harispe M.L."/>
            <person name="Henrissat B."/>
            <person name="Hilden K.S."/>
            <person name="Hope R."/>
            <person name="Hossain A."/>
            <person name="Karabika E."/>
            <person name="Karaffa L."/>
            <person name="Karanyi Z."/>
            <person name="Krasevec N."/>
            <person name="Kuo A."/>
            <person name="Kusch H."/>
            <person name="LaButti K."/>
            <person name="Lagendijk E.L."/>
            <person name="Lapidus A."/>
            <person name="Levasseur A."/>
            <person name="Lindquist E."/>
            <person name="Lipzen A."/>
            <person name="Logrieco A.F."/>
            <person name="MacCabe A."/>
            <person name="Maekelae M.R."/>
            <person name="Malavazi I."/>
            <person name="Melin P."/>
            <person name="Meyer V."/>
            <person name="Mielnichuk N."/>
            <person name="Miskei M."/>
            <person name="Molnar A.P."/>
            <person name="Mule G."/>
            <person name="Ngan C.Y."/>
            <person name="Orejas M."/>
            <person name="Orosz E."/>
            <person name="Ouedraogo J.P."/>
            <person name="Overkamp K.M."/>
            <person name="Park H.-S."/>
            <person name="Perrone G."/>
            <person name="Piumi F."/>
            <person name="Punt P.J."/>
            <person name="Ram A.F."/>
            <person name="Ramon A."/>
            <person name="Rauscher S."/>
            <person name="Record E."/>
            <person name="Riano-Pachon D.M."/>
            <person name="Robert V."/>
            <person name="Roehrig J."/>
            <person name="Ruller R."/>
            <person name="Salamov A."/>
            <person name="Salih N.S."/>
            <person name="Samson R.A."/>
            <person name="Sandor E."/>
            <person name="Sanguinetti M."/>
            <person name="Schuetze T."/>
            <person name="Sepcic K."/>
            <person name="Shelest E."/>
            <person name="Sherlock G."/>
            <person name="Sophianopoulou V."/>
            <person name="Squina F.M."/>
            <person name="Sun H."/>
            <person name="Susca A."/>
            <person name="Todd R.B."/>
            <person name="Tsang A."/>
            <person name="Unkles S.E."/>
            <person name="van de Wiele N."/>
            <person name="van Rossen-Uffink D."/>
            <person name="Oliveira J.V."/>
            <person name="Vesth T.C."/>
            <person name="Visser J."/>
            <person name="Yu J.-H."/>
            <person name="Zhou M."/>
            <person name="Andersen M.R."/>
            <person name="Archer D.B."/>
            <person name="Baker S.E."/>
            <person name="Benoit I."/>
            <person name="Brakhage A.A."/>
            <person name="Braus G.H."/>
            <person name="Fischer R."/>
            <person name="Frisvad J.C."/>
            <person name="Goldman G.H."/>
            <person name="Houbraken J."/>
            <person name="Oakley B."/>
            <person name="Pocsi I."/>
            <person name="Scazzocchio C."/>
            <person name="Seiboth B."/>
            <person name="vanKuyk P.A."/>
            <person name="Wortman J."/>
            <person name="Dyer P.S."/>
            <person name="Grigoriev I.V."/>
        </authorList>
    </citation>
    <scope>NUCLEOTIDE SEQUENCE [LARGE SCALE GENOMIC DNA]</scope>
    <source>
        <strain evidence="3">CBS 516.65</strain>
    </source>
</reference>
<dbReference type="Proteomes" id="UP000184300">
    <property type="component" value="Unassembled WGS sequence"/>
</dbReference>
<organism evidence="2 3">
    <name type="scientific">Aspergillus glaucus CBS 516.65</name>
    <dbReference type="NCBI Taxonomy" id="1160497"/>
    <lineage>
        <taxon>Eukaryota</taxon>
        <taxon>Fungi</taxon>
        <taxon>Dikarya</taxon>
        <taxon>Ascomycota</taxon>
        <taxon>Pezizomycotina</taxon>
        <taxon>Eurotiomycetes</taxon>
        <taxon>Eurotiomycetidae</taxon>
        <taxon>Eurotiales</taxon>
        <taxon>Aspergillaceae</taxon>
        <taxon>Aspergillus</taxon>
        <taxon>Aspergillus subgen. Aspergillus</taxon>
    </lineage>
</organism>
<dbReference type="SUPFAM" id="SSF141086">
    <property type="entry name" value="Agglutinin HPA-like"/>
    <property type="match status" value="3"/>
</dbReference>